<protein>
    <submittedName>
        <fullName evidence="1">Uncharacterized protein</fullName>
    </submittedName>
</protein>
<name>A0A1B0ZZW3_9RHOB</name>
<dbReference type="KEGG" id="rmb:K529_003775"/>
<accession>A0A1B0ZZW3</accession>
<evidence type="ECO:0000313" key="2">
    <source>
        <dbReference type="Proteomes" id="UP000013243"/>
    </source>
</evidence>
<sequence>MIFNIQEAPVFGFRSRVSEDMRSWIFDCFDWFDDRFEPPDQLVLPTRAFFQAPKGIGQDTAEQVLADIQRHMKIDQRIEIVPLDVLPGEYRLDYNALSSVAGAYDNSAGIPVIHYDPEQMKYPLQFVNTLAHELMHARLDNWVDDVPGGAGAHELATDLGCIIAGFGVFQLQAADEAGWSGYMTQPTRAFALAVFLSRRDLGIDAVAPYLSSRCLRLVKQAVKQL</sequence>
<gene>
    <name evidence="1" type="ORF">K529_003775</name>
</gene>
<reference evidence="1 2" key="1">
    <citation type="journal article" date="2016" name="ISME J.">
        <title>Global occurrence and heterogeneity of the Roseobacter-clade species Ruegeria mobilis.</title>
        <authorList>
            <person name="Sonnenschein E."/>
            <person name="Gram L."/>
        </authorList>
    </citation>
    <scope>NUCLEOTIDE SEQUENCE [LARGE SCALE GENOMIC DNA]</scope>
    <source>
        <strain evidence="1 2">F1926</strain>
    </source>
</reference>
<dbReference type="EMBL" id="CP015230">
    <property type="protein sequence ID" value="ANP39875.1"/>
    <property type="molecule type" value="Genomic_DNA"/>
</dbReference>
<dbReference type="Proteomes" id="UP000013243">
    <property type="component" value="Chromosome"/>
</dbReference>
<dbReference type="STRING" id="1265309.K529_003775"/>
<evidence type="ECO:0000313" key="1">
    <source>
        <dbReference type="EMBL" id="ANP39875.1"/>
    </source>
</evidence>
<dbReference type="AlphaFoldDB" id="A0A1B0ZZW3"/>
<proteinExistence type="predicted"/>
<organism evidence="1 2">
    <name type="scientific">Tritonibacter mobilis F1926</name>
    <dbReference type="NCBI Taxonomy" id="1265309"/>
    <lineage>
        <taxon>Bacteria</taxon>
        <taxon>Pseudomonadati</taxon>
        <taxon>Pseudomonadota</taxon>
        <taxon>Alphaproteobacteria</taxon>
        <taxon>Rhodobacterales</taxon>
        <taxon>Paracoccaceae</taxon>
        <taxon>Tritonibacter</taxon>
    </lineage>
</organism>